<comment type="caution">
    <text evidence="7">The sequence shown here is derived from an EMBL/GenBank/DDBJ whole genome shotgun (WGS) entry which is preliminary data.</text>
</comment>
<protein>
    <submittedName>
        <fullName evidence="7">(2Fe-2S)-binding protein</fullName>
    </submittedName>
</protein>
<gene>
    <name evidence="7" type="ORF">LRQ20_26540</name>
</gene>
<dbReference type="Proteomes" id="UP001154922">
    <property type="component" value="Unassembled WGS sequence"/>
</dbReference>
<evidence type="ECO:0000256" key="2">
    <source>
        <dbReference type="ARBA" id="ARBA00022723"/>
    </source>
</evidence>
<keyword evidence="2" id="KW-0479">Metal-binding</keyword>
<dbReference type="InterPro" id="IPR036010">
    <property type="entry name" value="2Fe-2S_ferredoxin-like_sf"/>
</dbReference>
<organism evidence="7 8">
    <name type="scientific">Pseudomonas petroselini</name>
    <dbReference type="NCBI Taxonomy" id="2899822"/>
    <lineage>
        <taxon>Bacteria</taxon>
        <taxon>Pseudomonadati</taxon>
        <taxon>Pseudomonadota</taxon>
        <taxon>Gammaproteobacteria</taxon>
        <taxon>Pseudomonadales</taxon>
        <taxon>Pseudomonadaceae</taxon>
        <taxon>Pseudomonas</taxon>
    </lineage>
</organism>
<evidence type="ECO:0000256" key="3">
    <source>
        <dbReference type="ARBA" id="ARBA00023002"/>
    </source>
</evidence>
<dbReference type="EMBL" id="JAJOZI010000174">
    <property type="protein sequence ID" value="MCD7041860.1"/>
    <property type="molecule type" value="Genomic_DNA"/>
</dbReference>
<dbReference type="InterPro" id="IPR036884">
    <property type="entry name" value="2Fe-2S-bd_dom_sf"/>
</dbReference>
<dbReference type="PANTHER" id="PTHR44379">
    <property type="entry name" value="OXIDOREDUCTASE WITH IRON-SULFUR SUBUNIT"/>
    <property type="match status" value="1"/>
</dbReference>
<dbReference type="PANTHER" id="PTHR44379:SF5">
    <property type="entry name" value="OXIDOREDUCTASE WITH IRON-SULFUR SUBUNIT"/>
    <property type="match status" value="1"/>
</dbReference>
<dbReference type="PROSITE" id="PS51085">
    <property type="entry name" value="2FE2S_FER_2"/>
    <property type="match status" value="1"/>
</dbReference>
<evidence type="ECO:0000256" key="4">
    <source>
        <dbReference type="ARBA" id="ARBA00023004"/>
    </source>
</evidence>
<dbReference type="SUPFAM" id="SSF47741">
    <property type="entry name" value="CO dehydrogenase ISP C-domain like"/>
    <property type="match status" value="1"/>
</dbReference>
<dbReference type="Gene3D" id="3.10.20.30">
    <property type="match status" value="1"/>
</dbReference>
<dbReference type="InterPro" id="IPR012675">
    <property type="entry name" value="Beta-grasp_dom_sf"/>
</dbReference>
<dbReference type="Pfam" id="PF00111">
    <property type="entry name" value="Fer2"/>
    <property type="match status" value="1"/>
</dbReference>
<evidence type="ECO:0000259" key="6">
    <source>
        <dbReference type="PROSITE" id="PS51085"/>
    </source>
</evidence>
<evidence type="ECO:0000313" key="7">
    <source>
        <dbReference type="EMBL" id="MCD7041860.1"/>
    </source>
</evidence>
<dbReference type="InterPro" id="IPR002888">
    <property type="entry name" value="2Fe-2S-bd"/>
</dbReference>
<evidence type="ECO:0000256" key="5">
    <source>
        <dbReference type="ARBA" id="ARBA00023014"/>
    </source>
</evidence>
<dbReference type="CDD" id="cd00207">
    <property type="entry name" value="fer2"/>
    <property type="match status" value="1"/>
</dbReference>
<dbReference type="Gene3D" id="1.10.150.120">
    <property type="entry name" value="[2Fe-2S]-binding domain"/>
    <property type="match status" value="1"/>
</dbReference>
<dbReference type="InterPro" id="IPR051452">
    <property type="entry name" value="Diverse_Oxidoreductases"/>
</dbReference>
<keyword evidence="4" id="KW-0408">Iron</keyword>
<keyword evidence="3" id="KW-0560">Oxidoreductase</keyword>
<keyword evidence="5" id="KW-0411">Iron-sulfur</keyword>
<accession>A0ABS8R1L0</accession>
<proteinExistence type="predicted"/>
<dbReference type="RefSeq" id="WP_074845541.1">
    <property type="nucleotide sequence ID" value="NZ_CP173614.1"/>
</dbReference>
<dbReference type="Pfam" id="PF01799">
    <property type="entry name" value="Fer2_2"/>
    <property type="match status" value="1"/>
</dbReference>
<keyword evidence="1" id="KW-0001">2Fe-2S</keyword>
<evidence type="ECO:0000256" key="1">
    <source>
        <dbReference type="ARBA" id="ARBA00022714"/>
    </source>
</evidence>
<reference evidence="7 8" key="1">
    <citation type="journal article" date="2022" name="Int. J. Syst. Evol. Microbiol.">
        <title>Pseudomonas petroselini sp. nov., a pathogen causing bacterial rot of parsley in Japan.</title>
        <authorList>
            <person name="Sawada H."/>
            <person name="Fujikawa T."/>
            <person name="Osada S."/>
            <person name="Satou M."/>
        </authorList>
    </citation>
    <scope>NUCLEOTIDE SEQUENCE [LARGE SCALE GENOMIC DNA]</scope>
    <source>
        <strain evidence="7 8">MAFF 311096</strain>
    </source>
</reference>
<name>A0ABS8R1L0_9PSED</name>
<evidence type="ECO:0000313" key="8">
    <source>
        <dbReference type="Proteomes" id="UP001154922"/>
    </source>
</evidence>
<keyword evidence="8" id="KW-1185">Reference proteome</keyword>
<sequence length="173" mass="18782">MSHTATLIKFNLNGRPVTANVESYETILEVVRSRFGLYGARESCGQGLCGCCTLRVDGKVVTGCLLPAIKADGMAVDTIEHMEVDGKLDIVQECFIECAAFQCGFCTSGFLMMSRQLLNENSSPSEAQIRNYLSGNLCRCGAYPEIIQAVQLAAERIRIADNTQVLESTNAAE</sequence>
<dbReference type="SUPFAM" id="SSF54292">
    <property type="entry name" value="2Fe-2S ferredoxin-like"/>
    <property type="match status" value="1"/>
</dbReference>
<reference evidence="7 8" key="2">
    <citation type="journal article" date="2023" name="Plant Pathol.">
        <title>Dismantling and reorganizing Pseudomonas marginalis sensu#lato.</title>
        <authorList>
            <person name="Sawada H."/>
            <person name="Fujikawa T."/>
            <person name="Satou M."/>
        </authorList>
    </citation>
    <scope>NUCLEOTIDE SEQUENCE [LARGE SCALE GENOMIC DNA]</scope>
    <source>
        <strain evidence="7 8">MAFF 311096</strain>
    </source>
</reference>
<feature type="domain" description="2Fe-2S ferredoxin-type" evidence="6">
    <location>
        <begin position="6"/>
        <end position="82"/>
    </location>
</feature>
<dbReference type="InterPro" id="IPR001041">
    <property type="entry name" value="2Fe-2S_ferredoxin-type"/>
</dbReference>